<dbReference type="InterPro" id="IPR002104">
    <property type="entry name" value="Integrase_catalytic"/>
</dbReference>
<dbReference type="InterPro" id="IPR010998">
    <property type="entry name" value="Integrase_recombinase_N"/>
</dbReference>
<evidence type="ECO:0000256" key="1">
    <source>
        <dbReference type="ARBA" id="ARBA00008857"/>
    </source>
</evidence>
<keyword evidence="2" id="KW-0229">DNA integration</keyword>
<evidence type="ECO:0000313" key="7">
    <source>
        <dbReference type="Proteomes" id="UP000244912"/>
    </source>
</evidence>
<dbReference type="Gene3D" id="1.10.150.130">
    <property type="match status" value="1"/>
</dbReference>
<dbReference type="InterPro" id="IPR050090">
    <property type="entry name" value="Tyrosine_recombinase_XerCD"/>
</dbReference>
<accession>A0A2R8BPX8</accession>
<sequence>MLSSETLSMMDHTNGAEDMQYIIQPRGPGTGWVFRMVTPTELVGKPNPWTGKPFGKEIRKGLSTRRLPDARRQRDVILGEIRKLTFAQTDEANFGVEEAQAIRQQLASTDDPDGLMWALDERVQRGAQRGVPVSKLRRYNQVALGKGFPLDKALEQYVQERSPDNRRGYKPLSQTTVNNLRTAVRHLRNFLGDTEEIACLEDVTSTRAAAFRNEYLPSLTSNRSPHGMAFKTVEKNITLLRQLWSWARERKISRDRYGDPWSFTSAVPRKSRDRAQSREHYTALEVETLLKGVPLGSREGDLLRLALVTGCRADELASFPLNAVEPDASGITILKGKTQNAARFIPIPQGAQQMLADRITKCAGQDRLFPDWPIRKSVGKVYAASQWFTRYRREVLGAHTDDRLALHSLRHTWRTVAGHARVPDGDIREIGGWAKPRDASWHYAHGLLRNQLTETQERIWTQLGEEGYLTAF</sequence>
<dbReference type="AlphaFoldDB" id="A0A2R8BPX8"/>
<evidence type="ECO:0000259" key="5">
    <source>
        <dbReference type="PROSITE" id="PS51898"/>
    </source>
</evidence>
<dbReference type="Gene3D" id="1.10.443.10">
    <property type="entry name" value="Intergrase catalytic core"/>
    <property type="match status" value="1"/>
</dbReference>
<organism evidence="6 7">
    <name type="scientific">Palleronia abyssalis</name>
    <dbReference type="NCBI Taxonomy" id="1501240"/>
    <lineage>
        <taxon>Bacteria</taxon>
        <taxon>Pseudomonadati</taxon>
        <taxon>Pseudomonadota</taxon>
        <taxon>Alphaproteobacteria</taxon>
        <taxon>Rhodobacterales</taxon>
        <taxon>Roseobacteraceae</taxon>
        <taxon>Palleronia</taxon>
    </lineage>
</organism>
<dbReference type="InterPro" id="IPR011010">
    <property type="entry name" value="DNA_brk_join_enz"/>
</dbReference>
<dbReference type="InterPro" id="IPR025269">
    <property type="entry name" value="SAM-like_dom"/>
</dbReference>
<keyword evidence="4" id="KW-0233">DNA recombination</keyword>
<evidence type="ECO:0000256" key="4">
    <source>
        <dbReference type="ARBA" id="ARBA00023172"/>
    </source>
</evidence>
<protein>
    <submittedName>
        <fullName evidence="6">Tyrosine recombinase XerC</fullName>
    </submittedName>
</protein>
<dbReference type="RefSeq" id="WP_108892142.1">
    <property type="nucleotide sequence ID" value="NZ_ONZF01000001.1"/>
</dbReference>
<dbReference type="Proteomes" id="UP000244912">
    <property type="component" value="Unassembled WGS sequence"/>
</dbReference>
<dbReference type="InterPro" id="IPR013762">
    <property type="entry name" value="Integrase-like_cat_sf"/>
</dbReference>
<name>A0A2R8BPX8_9RHOB</name>
<evidence type="ECO:0000256" key="3">
    <source>
        <dbReference type="ARBA" id="ARBA00023125"/>
    </source>
</evidence>
<dbReference type="GO" id="GO:0015074">
    <property type="term" value="P:DNA integration"/>
    <property type="evidence" value="ECO:0007669"/>
    <property type="project" value="UniProtKB-KW"/>
</dbReference>
<keyword evidence="3" id="KW-0238">DNA-binding</keyword>
<dbReference type="GO" id="GO:0006310">
    <property type="term" value="P:DNA recombination"/>
    <property type="evidence" value="ECO:0007669"/>
    <property type="project" value="UniProtKB-KW"/>
</dbReference>
<evidence type="ECO:0000256" key="2">
    <source>
        <dbReference type="ARBA" id="ARBA00022908"/>
    </source>
</evidence>
<proteinExistence type="inferred from homology"/>
<dbReference type="GO" id="GO:0003677">
    <property type="term" value="F:DNA binding"/>
    <property type="evidence" value="ECO:0007669"/>
    <property type="project" value="UniProtKB-KW"/>
</dbReference>
<dbReference type="PROSITE" id="PS51898">
    <property type="entry name" value="TYR_RECOMBINASE"/>
    <property type="match status" value="1"/>
</dbReference>
<dbReference type="OrthoDB" id="7222937at2"/>
<comment type="similarity">
    <text evidence="1">Belongs to the 'phage' integrase family.</text>
</comment>
<reference evidence="6 7" key="1">
    <citation type="submission" date="2018-03" db="EMBL/GenBank/DDBJ databases">
        <authorList>
            <person name="Keele B.F."/>
        </authorList>
    </citation>
    <scope>NUCLEOTIDE SEQUENCE [LARGE SCALE GENOMIC DNA]</scope>
    <source>
        <strain evidence="6 7">CECT 8504</strain>
    </source>
</reference>
<feature type="domain" description="Tyr recombinase" evidence="5">
    <location>
        <begin position="276"/>
        <end position="457"/>
    </location>
</feature>
<gene>
    <name evidence="6" type="primary">xerC_1</name>
    <name evidence="6" type="ORF">PAA8504_00011</name>
</gene>
<dbReference type="PANTHER" id="PTHR30349">
    <property type="entry name" value="PHAGE INTEGRASE-RELATED"/>
    <property type="match status" value="1"/>
</dbReference>
<evidence type="ECO:0000313" key="6">
    <source>
        <dbReference type="EMBL" id="SPJ22224.1"/>
    </source>
</evidence>
<dbReference type="SUPFAM" id="SSF56349">
    <property type="entry name" value="DNA breaking-rejoining enzymes"/>
    <property type="match status" value="1"/>
</dbReference>
<dbReference type="PANTHER" id="PTHR30349:SF41">
    <property type="entry name" value="INTEGRASE_RECOMBINASE PROTEIN MJ0367-RELATED"/>
    <property type="match status" value="1"/>
</dbReference>
<dbReference type="Pfam" id="PF00589">
    <property type="entry name" value="Phage_integrase"/>
    <property type="match status" value="1"/>
</dbReference>
<dbReference type="EMBL" id="ONZF01000001">
    <property type="protein sequence ID" value="SPJ22224.1"/>
    <property type="molecule type" value="Genomic_DNA"/>
</dbReference>
<keyword evidence="7" id="KW-1185">Reference proteome</keyword>
<dbReference type="Pfam" id="PF13102">
    <property type="entry name" value="Phage_int_SAM_5"/>
    <property type="match status" value="1"/>
</dbReference>